<dbReference type="Pfam" id="PF00583">
    <property type="entry name" value="Acetyltransf_1"/>
    <property type="match status" value="1"/>
</dbReference>
<keyword evidence="2" id="KW-0808">Transferase</keyword>
<keyword evidence="3" id="KW-1185">Reference proteome</keyword>
<name>A0A841TXS7_9BACL</name>
<comment type="caution">
    <text evidence="2">The sequence shown here is derived from an EMBL/GenBank/DDBJ whole genome shotgun (WGS) entry which is preliminary data.</text>
</comment>
<evidence type="ECO:0000313" key="3">
    <source>
        <dbReference type="Proteomes" id="UP000553776"/>
    </source>
</evidence>
<feature type="domain" description="N-acetyltransferase" evidence="1">
    <location>
        <begin position="1"/>
        <end position="146"/>
    </location>
</feature>
<protein>
    <submittedName>
        <fullName evidence="2">GNAT family N-acetyltransferase</fullName>
    </submittedName>
</protein>
<accession>A0A841TXS7</accession>
<dbReference type="InterPro" id="IPR016181">
    <property type="entry name" value="Acyl_CoA_acyltransferase"/>
</dbReference>
<dbReference type="GO" id="GO:0016747">
    <property type="term" value="F:acyltransferase activity, transferring groups other than amino-acyl groups"/>
    <property type="evidence" value="ECO:0007669"/>
    <property type="project" value="InterPro"/>
</dbReference>
<dbReference type="Proteomes" id="UP000553776">
    <property type="component" value="Unassembled WGS sequence"/>
</dbReference>
<organism evidence="2 3">
    <name type="scientific">Cohnella xylanilytica</name>
    <dbReference type="NCBI Taxonomy" id="557555"/>
    <lineage>
        <taxon>Bacteria</taxon>
        <taxon>Bacillati</taxon>
        <taxon>Bacillota</taxon>
        <taxon>Bacilli</taxon>
        <taxon>Bacillales</taxon>
        <taxon>Paenibacillaceae</taxon>
        <taxon>Cohnella</taxon>
    </lineage>
</organism>
<dbReference type="SUPFAM" id="SSF55729">
    <property type="entry name" value="Acyl-CoA N-acyltransferases (Nat)"/>
    <property type="match status" value="1"/>
</dbReference>
<sequence length="146" mass="17125">MQLRAANEDDLPELAVMNKQLIEDEGSSNPMGLEDLQRRMRDFLNDSWQADLILNGSDLVGYALYQFREDPFRPNLRHVYLRQYFIKREHRLKGYGLAGIELLKEKRFKGAESIGIDVLDSNLRGRRFWAKAGFEPYSIHMRMETT</sequence>
<dbReference type="Gene3D" id="3.40.630.30">
    <property type="match status" value="1"/>
</dbReference>
<gene>
    <name evidence="2" type="ORF">H7B90_03470</name>
</gene>
<dbReference type="InterPro" id="IPR000182">
    <property type="entry name" value="GNAT_dom"/>
</dbReference>
<reference evidence="2 3" key="1">
    <citation type="submission" date="2020-08" db="EMBL/GenBank/DDBJ databases">
        <title>Cohnella phylogeny.</title>
        <authorList>
            <person name="Dunlap C."/>
        </authorList>
    </citation>
    <scope>NUCLEOTIDE SEQUENCE [LARGE SCALE GENOMIC DNA]</scope>
    <source>
        <strain evidence="2 3">DSM 25239</strain>
    </source>
</reference>
<dbReference type="AlphaFoldDB" id="A0A841TXS7"/>
<proteinExistence type="predicted"/>
<evidence type="ECO:0000259" key="1">
    <source>
        <dbReference type="PROSITE" id="PS51186"/>
    </source>
</evidence>
<dbReference type="PROSITE" id="PS51186">
    <property type="entry name" value="GNAT"/>
    <property type="match status" value="1"/>
</dbReference>
<dbReference type="EMBL" id="JACJVR010000011">
    <property type="protein sequence ID" value="MBB6690454.1"/>
    <property type="molecule type" value="Genomic_DNA"/>
</dbReference>
<evidence type="ECO:0000313" key="2">
    <source>
        <dbReference type="EMBL" id="MBB6690454.1"/>
    </source>
</evidence>
<dbReference type="RefSeq" id="WP_260410716.1">
    <property type="nucleotide sequence ID" value="NZ_JACJVR010000011.1"/>
</dbReference>